<evidence type="ECO:0008006" key="3">
    <source>
        <dbReference type="Google" id="ProtNLM"/>
    </source>
</evidence>
<feature type="transmembrane region" description="Helical" evidence="1">
    <location>
        <begin position="42"/>
        <end position="63"/>
    </location>
</feature>
<gene>
    <name evidence="2" type="ORF">SDC9_101585</name>
</gene>
<dbReference type="InterPro" id="IPR003744">
    <property type="entry name" value="YhhQ"/>
</dbReference>
<protein>
    <recommendedName>
        <fullName evidence="3">Queuosine transporter</fullName>
    </recommendedName>
</protein>
<reference evidence="2" key="1">
    <citation type="submission" date="2019-08" db="EMBL/GenBank/DDBJ databases">
        <authorList>
            <person name="Kucharzyk K."/>
            <person name="Murdoch R.W."/>
            <person name="Higgins S."/>
            <person name="Loffler F."/>
        </authorList>
    </citation>
    <scope>NUCLEOTIDE SEQUENCE</scope>
</reference>
<dbReference type="EMBL" id="VSSQ01014972">
    <property type="protein sequence ID" value="MPM54805.1"/>
    <property type="molecule type" value="Genomic_DNA"/>
</dbReference>
<feature type="transmembrane region" description="Helical" evidence="1">
    <location>
        <begin position="117"/>
        <end position="140"/>
    </location>
</feature>
<evidence type="ECO:0000313" key="2">
    <source>
        <dbReference type="EMBL" id="MPM54805.1"/>
    </source>
</evidence>
<feature type="transmembrane region" description="Helical" evidence="1">
    <location>
        <begin position="75"/>
        <end position="97"/>
    </location>
</feature>
<dbReference type="PANTHER" id="PTHR34300:SF2">
    <property type="entry name" value="QUEUOSINE PRECURSOR TRANSPORTER-RELATED"/>
    <property type="match status" value="1"/>
</dbReference>
<proteinExistence type="inferred from homology"/>
<sequence>MCLINHVKNKNMQKTVTIPFMLMGILFNVCLIASNLLETKVIQVGGITATAGLMVFPISYIINDCIAEVWGYKKARLIIWSGFAMNFLVVAFAQLAIMLPGAPFWEGEEGFNFVFGMAPRIVFASLCAFLVGSFINAYVMSKMKIASNGKNFSARAVISTLLGESADSLIFFPIAFAGIIPANELLIMIGTQAFLKSAYEVLILPVTIRVVKYIKKIENTDVYDTNISYNILKVKDI</sequence>
<dbReference type="HAMAP" id="MF_02088">
    <property type="entry name" value="Q_prec_transport"/>
    <property type="match status" value="1"/>
</dbReference>
<keyword evidence="1" id="KW-0812">Transmembrane</keyword>
<evidence type="ECO:0000256" key="1">
    <source>
        <dbReference type="SAM" id="Phobius"/>
    </source>
</evidence>
<keyword evidence="1" id="KW-1133">Transmembrane helix</keyword>
<feature type="transmembrane region" description="Helical" evidence="1">
    <location>
        <begin position="16"/>
        <end position="36"/>
    </location>
</feature>
<organism evidence="2">
    <name type="scientific">bioreactor metagenome</name>
    <dbReference type="NCBI Taxonomy" id="1076179"/>
    <lineage>
        <taxon>unclassified sequences</taxon>
        <taxon>metagenomes</taxon>
        <taxon>ecological metagenomes</taxon>
    </lineage>
</organism>
<name>A0A645ANJ7_9ZZZZ</name>
<dbReference type="AlphaFoldDB" id="A0A645ANJ7"/>
<comment type="caution">
    <text evidence="2">The sequence shown here is derived from an EMBL/GenBank/DDBJ whole genome shotgun (WGS) entry which is preliminary data.</text>
</comment>
<dbReference type="Pfam" id="PF02592">
    <property type="entry name" value="Vut_1"/>
    <property type="match status" value="1"/>
</dbReference>
<dbReference type="PANTHER" id="PTHR34300">
    <property type="entry name" value="QUEUOSINE PRECURSOR TRANSPORTER-RELATED"/>
    <property type="match status" value="1"/>
</dbReference>
<accession>A0A645ANJ7</accession>
<dbReference type="NCBIfam" id="TIGR00697">
    <property type="entry name" value="queuosine precursor transporter"/>
    <property type="match status" value="1"/>
</dbReference>
<keyword evidence="1" id="KW-0472">Membrane</keyword>